<protein>
    <submittedName>
        <fullName evidence="1">Uncharacterized protein</fullName>
    </submittedName>
</protein>
<dbReference type="EMBL" id="WSRP01000011">
    <property type="protein sequence ID" value="MVX56533.1"/>
    <property type="molecule type" value="Genomic_DNA"/>
</dbReference>
<dbReference type="Proteomes" id="UP000472580">
    <property type="component" value="Unassembled WGS sequence"/>
</dbReference>
<evidence type="ECO:0000313" key="2">
    <source>
        <dbReference type="Proteomes" id="UP000472580"/>
    </source>
</evidence>
<proteinExistence type="predicted"/>
<gene>
    <name evidence="1" type="ORF">E5987_04830</name>
</gene>
<dbReference type="OrthoDB" id="5429738at2"/>
<keyword evidence="2" id="KW-1185">Reference proteome</keyword>
<sequence length="405" mass="43413">MMTALSPSKSAFGTCGIVGHAGCGHANSHQGFVQDDSGGLSCVIRLLQKTFDIDLRIDSVSARTGLNGAYFEVTTKSGGIGKAFARRGITPDEARLAQQIIGAEAVNSQTLAVRCFGRILGQGAMEVPVALQTAIANASMDSFAKSFPDQFLYGEEEIEGNCGKILGTVIEAGGFPTSVLALSNASIGGIGPNEDIEGNVNLFGKKEIMHRLRLDQIPSIVIEGKVCAEPVSDEISENTFLVRGNEQDDNPIVAKCVKEAAEMLGYPVLYRPEMLKRSPDAMRGLTHENAVYIGSLAKKLDESSSALEKVQIAAELNRFCSEDLGGITFMSEEIHKVMGGVGCIPGSSCVLSLFIPREELQKVVQPTLSLEDVDRYVRICTESVPIINRNLEAASRLYSTVAEKF</sequence>
<name>A0A6L6YII8_9BURK</name>
<accession>A0A6L6YII8</accession>
<evidence type="ECO:0000313" key="1">
    <source>
        <dbReference type="EMBL" id="MVX56533.1"/>
    </source>
</evidence>
<comment type="caution">
    <text evidence="1">The sequence shown here is derived from an EMBL/GenBank/DDBJ whole genome shotgun (WGS) entry which is preliminary data.</text>
</comment>
<organism evidence="1 2">
    <name type="scientific">Parasutterella muris</name>
    <dbReference type="NCBI Taxonomy" id="2565572"/>
    <lineage>
        <taxon>Bacteria</taxon>
        <taxon>Pseudomonadati</taxon>
        <taxon>Pseudomonadota</taxon>
        <taxon>Betaproteobacteria</taxon>
        <taxon>Burkholderiales</taxon>
        <taxon>Sutterellaceae</taxon>
        <taxon>Parasutterella</taxon>
    </lineage>
</organism>
<reference evidence="1 2" key="1">
    <citation type="submission" date="2019-12" db="EMBL/GenBank/DDBJ databases">
        <title>Microbes associate with the intestines of laboratory mice.</title>
        <authorList>
            <person name="Navarre W."/>
            <person name="Wong E."/>
        </authorList>
    </citation>
    <scope>NUCLEOTIDE SEQUENCE [LARGE SCALE GENOMIC DNA]</scope>
    <source>
        <strain evidence="1 2">NM82_D38</strain>
    </source>
</reference>
<dbReference type="AlphaFoldDB" id="A0A6L6YII8"/>